<gene>
    <name evidence="1" type="ORF">KUCAC02_019565</name>
</gene>
<organism evidence="1 2">
    <name type="scientific">Chaenocephalus aceratus</name>
    <name type="common">Blackfin icefish</name>
    <name type="synonym">Chaenichthys aceratus</name>
    <dbReference type="NCBI Taxonomy" id="36190"/>
    <lineage>
        <taxon>Eukaryota</taxon>
        <taxon>Metazoa</taxon>
        <taxon>Chordata</taxon>
        <taxon>Craniata</taxon>
        <taxon>Vertebrata</taxon>
        <taxon>Euteleostomi</taxon>
        <taxon>Actinopterygii</taxon>
        <taxon>Neopterygii</taxon>
        <taxon>Teleostei</taxon>
        <taxon>Neoteleostei</taxon>
        <taxon>Acanthomorphata</taxon>
        <taxon>Eupercaria</taxon>
        <taxon>Perciformes</taxon>
        <taxon>Notothenioidei</taxon>
        <taxon>Channichthyidae</taxon>
        <taxon>Chaenocephalus</taxon>
    </lineage>
</organism>
<keyword evidence="2" id="KW-1185">Reference proteome</keyword>
<feature type="non-terminal residue" evidence="1">
    <location>
        <position position="1"/>
    </location>
</feature>
<reference evidence="1" key="1">
    <citation type="submission" date="2022-05" db="EMBL/GenBank/DDBJ databases">
        <title>Chromosome-level genome of Chaenocephalus aceratus.</title>
        <authorList>
            <person name="Park H."/>
        </authorList>
    </citation>
    <scope>NUCLEOTIDE SEQUENCE</scope>
    <source>
        <strain evidence="1">KU_202001</strain>
    </source>
</reference>
<feature type="non-terminal residue" evidence="1">
    <location>
        <position position="66"/>
    </location>
</feature>
<comment type="caution">
    <text evidence="1">The sequence shown here is derived from an EMBL/GenBank/DDBJ whole genome shotgun (WGS) entry which is preliminary data.</text>
</comment>
<dbReference type="EMBL" id="CM043808">
    <property type="protein sequence ID" value="KAI4801687.1"/>
    <property type="molecule type" value="Genomic_DNA"/>
</dbReference>
<evidence type="ECO:0000313" key="2">
    <source>
        <dbReference type="Proteomes" id="UP001057452"/>
    </source>
</evidence>
<proteinExistence type="predicted"/>
<name>A0ACB9VPI6_CHAAC</name>
<protein>
    <submittedName>
        <fullName evidence="1">Uncharacterized protein</fullName>
    </submittedName>
</protein>
<accession>A0ACB9VPI6</accession>
<sequence>GQSRVGNCFQGEGGGKPGVRARGEKGRGDQEEQARRKEVDGRDSVACSQLGPVGVLCHSGKDADMQ</sequence>
<dbReference type="Proteomes" id="UP001057452">
    <property type="component" value="Chromosome 24"/>
</dbReference>
<evidence type="ECO:0000313" key="1">
    <source>
        <dbReference type="EMBL" id="KAI4801687.1"/>
    </source>
</evidence>